<evidence type="ECO:0000256" key="4">
    <source>
        <dbReference type="PROSITE-ProRule" id="PRU10141"/>
    </source>
</evidence>
<dbReference type="InterPro" id="IPR050235">
    <property type="entry name" value="CK1_Ser-Thr_kinase"/>
</dbReference>
<dbReference type="GO" id="GO:0004674">
    <property type="term" value="F:protein serine/threonine kinase activity"/>
    <property type="evidence" value="ECO:0007669"/>
    <property type="project" value="UniProtKB-KW"/>
</dbReference>
<keyword evidence="5" id="KW-0418">Kinase</keyword>
<dbReference type="InterPro" id="IPR011009">
    <property type="entry name" value="Kinase-like_dom_sf"/>
</dbReference>
<dbReference type="AlphaFoldDB" id="A0A7S4USZ4"/>
<dbReference type="InterPro" id="IPR000719">
    <property type="entry name" value="Prot_kinase_dom"/>
</dbReference>
<dbReference type="EMBL" id="HBKR01039314">
    <property type="protein sequence ID" value="CAE2339662.1"/>
    <property type="molecule type" value="Transcribed_RNA"/>
</dbReference>
<gene>
    <name evidence="7" type="ORF">NAES01612_LOCUS25674</name>
</gene>
<evidence type="ECO:0000256" key="1">
    <source>
        <dbReference type="ARBA" id="ARBA00012513"/>
    </source>
</evidence>
<dbReference type="PROSITE" id="PS50011">
    <property type="entry name" value="PROTEIN_KINASE_DOM"/>
    <property type="match status" value="1"/>
</dbReference>
<dbReference type="Pfam" id="PF00069">
    <property type="entry name" value="Pkinase"/>
    <property type="match status" value="1"/>
</dbReference>
<evidence type="ECO:0000256" key="5">
    <source>
        <dbReference type="RuleBase" id="RU000304"/>
    </source>
</evidence>
<organism evidence="7">
    <name type="scientific">Paramoeba aestuarina</name>
    <dbReference type="NCBI Taxonomy" id="180227"/>
    <lineage>
        <taxon>Eukaryota</taxon>
        <taxon>Amoebozoa</taxon>
        <taxon>Discosea</taxon>
        <taxon>Flabellinia</taxon>
        <taxon>Dactylopodida</taxon>
        <taxon>Paramoebidae</taxon>
        <taxon>Paramoeba</taxon>
    </lineage>
</organism>
<sequence>MAAKKKEQHHNTKHQPAVEKVNTAPGCDLKSWGEYQVMKKVGEGSFGAIYIAVHLVSKKKVALKVENSKIAYPQLQYEYLLLRELRFGVGIPQVETYGHQKNYNLMTMDLLGPNLEDLLTYCNRSFSLKTILMIADQMLRRLEYIHIKGIIHRDMKPDNMLVGTKRSSGIIYLIDFGLAKYYCDQDRRHIPYKENKSLTGTARYASVYTHLGIEQSRRDDLESLGYILIYFFNGWLPWQGINAPTKKQRYQEISDKKLATPLDQLCKGIPAEFGAFLKYARSLRFFDKPDYSYLRKMFRDLFIREGYKFDCMYDWCVMNESPKEGEKISKGEKLKKKLIK</sequence>
<dbReference type="EC" id="2.7.11.1" evidence="1"/>
<protein>
    <recommendedName>
        <fullName evidence="1">non-specific serine/threonine protein kinase</fullName>
        <ecNumber evidence="1">2.7.11.1</ecNumber>
    </recommendedName>
</protein>
<dbReference type="PROSITE" id="PS00107">
    <property type="entry name" value="PROTEIN_KINASE_ATP"/>
    <property type="match status" value="1"/>
</dbReference>
<dbReference type="CDD" id="cd14016">
    <property type="entry name" value="STKc_CK1"/>
    <property type="match status" value="1"/>
</dbReference>
<keyword evidence="5" id="KW-0808">Transferase</keyword>
<accession>A0A7S4USZ4</accession>
<evidence type="ECO:0000313" key="7">
    <source>
        <dbReference type="EMBL" id="CAE2339662.1"/>
    </source>
</evidence>
<name>A0A7S4USZ4_9EUKA</name>
<evidence type="ECO:0000259" key="6">
    <source>
        <dbReference type="PROSITE" id="PS50011"/>
    </source>
</evidence>
<proteinExistence type="inferred from homology"/>
<evidence type="ECO:0000256" key="3">
    <source>
        <dbReference type="ARBA" id="ARBA00022840"/>
    </source>
</evidence>
<keyword evidence="2 4" id="KW-0547">Nucleotide-binding</keyword>
<dbReference type="SUPFAM" id="SSF56112">
    <property type="entry name" value="Protein kinase-like (PK-like)"/>
    <property type="match status" value="1"/>
</dbReference>
<dbReference type="InterPro" id="IPR017441">
    <property type="entry name" value="Protein_kinase_ATP_BS"/>
</dbReference>
<dbReference type="FunFam" id="1.10.510.10:FF:000596">
    <property type="entry name" value="CK1 family protein kinase"/>
    <property type="match status" value="1"/>
</dbReference>
<dbReference type="Gene3D" id="1.10.510.10">
    <property type="entry name" value="Transferase(Phosphotransferase) domain 1"/>
    <property type="match status" value="1"/>
</dbReference>
<dbReference type="PANTHER" id="PTHR11909">
    <property type="entry name" value="CASEIN KINASE-RELATED"/>
    <property type="match status" value="1"/>
</dbReference>
<keyword evidence="5" id="KW-0723">Serine/threonine-protein kinase</keyword>
<keyword evidence="3 4" id="KW-0067">ATP-binding</keyword>
<comment type="similarity">
    <text evidence="5">Belongs to the protein kinase superfamily.</text>
</comment>
<feature type="binding site" evidence="4">
    <location>
        <position position="64"/>
    </location>
    <ligand>
        <name>ATP</name>
        <dbReference type="ChEBI" id="CHEBI:30616"/>
    </ligand>
</feature>
<feature type="domain" description="Protein kinase" evidence="6">
    <location>
        <begin position="35"/>
        <end position="303"/>
    </location>
</feature>
<dbReference type="InterPro" id="IPR008271">
    <property type="entry name" value="Ser/Thr_kinase_AS"/>
</dbReference>
<dbReference type="GO" id="GO:0005524">
    <property type="term" value="F:ATP binding"/>
    <property type="evidence" value="ECO:0007669"/>
    <property type="project" value="UniProtKB-UniRule"/>
</dbReference>
<evidence type="ECO:0000256" key="2">
    <source>
        <dbReference type="ARBA" id="ARBA00022741"/>
    </source>
</evidence>
<reference evidence="7" key="1">
    <citation type="submission" date="2021-01" db="EMBL/GenBank/DDBJ databases">
        <authorList>
            <person name="Corre E."/>
            <person name="Pelletier E."/>
            <person name="Niang G."/>
            <person name="Scheremetjew M."/>
            <person name="Finn R."/>
            <person name="Kale V."/>
            <person name="Holt S."/>
            <person name="Cochrane G."/>
            <person name="Meng A."/>
            <person name="Brown T."/>
            <person name="Cohen L."/>
        </authorList>
    </citation>
    <scope>NUCLEOTIDE SEQUENCE</scope>
    <source>
        <strain evidence="7">SoJaBio B1-5/56/2</strain>
    </source>
</reference>
<dbReference type="SMART" id="SM00220">
    <property type="entry name" value="S_TKc"/>
    <property type="match status" value="1"/>
</dbReference>
<dbReference type="PROSITE" id="PS00108">
    <property type="entry name" value="PROTEIN_KINASE_ST"/>
    <property type="match status" value="1"/>
</dbReference>